<keyword evidence="11" id="KW-0479">Metal-binding</keyword>
<evidence type="ECO:0000256" key="3">
    <source>
        <dbReference type="ARBA" id="ARBA00012154"/>
    </source>
</evidence>
<comment type="pathway">
    <text evidence="1 11">Metabolic intermediate biosynthesis; chorismate biosynthesis; chorismate from D-erythrose 4-phosphate and phosphoenolpyruvate: step 5/7.</text>
</comment>
<dbReference type="InterPro" id="IPR000623">
    <property type="entry name" value="Shikimate_kinase/TSH1"/>
</dbReference>
<feature type="binding site" evidence="11">
    <location>
        <position position="57"/>
    </location>
    <ligand>
        <name>substrate</name>
    </ligand>
</feature>
<dbReference type="CDD" id="cd00464">
    <property type="entry name" value="SK"/>
    <property type="match status" value="1"/>
</dbReference>
<keyword evidence="5 11" id="KW-0808">Transferase</keyword>
<feature type="binding site" evidence="11">
    <location>
        <position position="33"/>
    </location>
    <ligand>
        <name>substrate</name>
    </ligand>
</feature>
<dbReference type="InterPro" id="IPR027417">
    <property type="entry name" value="P-loop_NTPase"/>
</dbReference>
<reference evidence="12 13" key="1">
    <citation type="submission" date="2019-03" db="EMBL/GenBank/DDBJ databases">
        <title>Ramlibacter rhizophilus CCTCC AB2015357, whole genome shotgun sequence.</title>
        <authorList>
            <person name="Zhang X."/>
            <person name="Feng G."/>
            <person name="Zhu H."/>
        </authorList>
    </citation>
    <scope>NUCLEOTIDE SEQUENCE [LARGE SCALE GENOMIC DNA]</scope>
    <source>
        <strain evidence="12 13">CCTCC AB2015357</strain>
    </source>
</reference>
<accession>A0A4Z0BJW0</accession>
<comment type="subunit">
    <text evidence="11">Monomer.</text>
</comment>
<dbReference type="GO" id="GO:0004765">
    <property type="term" value="F:shikimate kinase activity"/>
    <property type="evidence" value="ECO:0007669"/>
    <property type="project" value="UniProtKB-UniRule"/>
</dbReference>
<sequence>MTPLALVGLPGSGKTTIGKHLARRLGLPFVDLDTRIEQELGCSIRAYFEAQGEAAFREVESSTLARLAGEGPSVLSTGGGIVLLPQNREVLRRQCRVVYLRASPEDLFQRLRHDRKRPLLQVADPLERLRSLHAQRAPLYEEVAEVTVEAGRERVQPVVEAILSQLGPATPGA</sequence>
<dbReference type="PROSITE" id="PS01128">
    <property type="entry name" value="SHIKIMATE_KINASE"/>
    <property type="match status" value="1"/>
</dbReference>
<evidence type="ECO:0000256" key="2">
    <source>
        <dbReference type="ARBA" id="ARBA00006997"/>
    </source>
</evidence>
<evidence type="ECO:0000256" key="8">
    <source>
        <dbReference type="ARBA" id="ARBA00022840"/>
    </source>
</evidence>
<name>A0A4Z0BJW0_9BURK</name>
<dbReference type="EC" id="2.7.1.71" evidence="3 11"/>
<keyword evidence="13" id="KW-1185">Reference proteome</keyword>
<protein>
    <recommendedName>
        <fullName evidence="3 11">Shikimate kinase</fullName>
        <shortName evidence="11">SK</shortName>
        <ecNumber evidence="3 11">2.7.1.71</ecNumber>
    </recommendedName>
</protein>
<dbReference type="GO" id="GO:0009073">
    <property type="term" value="P:aromatic amino acid family biosynthetic process"/>
    <property type="evidence" value="ECO:0007669"/>
    <property type="project" value="UniProtKB-KW"/>
</dbReference>
<keyword evidence="4 11" id="KW-0028">Amino-acid biosynthesis</keyword>
<evidence type="ECO:0000313" key="13">
    <source>
        <dbReference type="Proteomes" id="UP000297564"/>
    </source>
</evidence>
<keyword evidence="8 11" id="KW-0067">ATP-binding</keyword>
<dbReference type="RefSeq" id="WP_135285148.1">
    <property type="nucleotide sequence ID" value="NZ_SMLL01000004.1"/>
</dbReference>
<comment type="function">
    <text evidence="11">Catalyzes the specific phosphorylation of the 3-hydroxyl group of shikimic acid using ATP as a cosubstrate.</text>
</comment>
<keyword evidence="7 11" id="KW-0418">Kinase</keyword>
<evidence type="ECO:0000256" key="5">
    <source>
        <dbReference type="ARBA" id="ARBA00022679"/>
    </source>
</evidence>
<evidence type="ECO:0000256" key="6">
    <source>
        <dbReference type="ARBA" id="ARBA00022741"/>
    </source>
</evidence>
<feature type="binding site" evidence="11">
    <location>
        <position position="79"/>
    </location>
    <ligand>
        <name>substrate</name>
    </ligand>
</feature>
<feature type="binding site" evidence="11">
    <location>
        <position position="117"/>
    </location>
    <ligand>
        <name>ATP</name>
        <dbReference type="ChEBI" id="CHEBI:30616"/>
    </ligand>
</feature>
<dbReference type="AlphaFoldDB" id="A0A4Z0BJW0"/>
<dbReference type="GO" id="GO:0008652">
    <property type="term" value="P:amino acid biosynthetic process"/>
    <property type="evidence" value="ECO:0007669"/>
    <property type="project" value="UniProtKB-KW"/>
</dbReference>
<feature type="binding site" evidence="11">
    <location>
        <position position="136"/>
    </location>
    <ligand>
        <name>substrate</name>
    </ligand>
</feature>
<keyword evidence="6 11" id="KW-0547">Nucleotide-binding</keyword>
<evidence type="ECO:0000256" key="7">
    <source>
        <dbReference type="ARBA" id="ARBA00022777"/>
    </source>
</evidence>
<dbReference type="Proteomes" id="UP000297564">
    <property type="component" value="Unassembled WGS sequence"/>
</dbReference>
<dbReference type="GO" id="GO:0000287">
    <property type="term" value="F:magnesium ion binding"/>
    <property type="evidence" value="ECO:0007669"/>
    <property type="project" value="UniProtKB-UniRule"/>
</dbReference>
<comment type="subcellular location">
    <subcellularLocation>
        <location evidence="11">Cytoplasm</location>
    </subcellularLocation>
</comment>
<keyword evidence="9 11" id="KW-0057">Aromatic amino acid biosynthesis</keyword>
<feature type="binding site" evidence="11">
    <location>
        <begin position="11"/>
        <end position="16"/>
    </location>
    <ligand>
        <name>ATP</name>
        <dbReference type="ChEBI" id="CHEBI:30616"/>
    </ligand>
</feature>
<evidence type="ECO:0000256" key="1">
    <source>
        <dbReference type="ARBA" id="ARBA00004842"/>
    </source>
</evidence>
<gene>
    <name evidence="11" type="primary">aroK</name>
    <name evidence="12" type="ORF">EZ242_10675</name>
</gene>
<comment type="catalytic activity">
    <reaction evidence="10 11">
        <text>shikimate + ATP = 3-phosphoshikimate + ADP + H(+)</text>
        <dbReference type="Rhea" id="RHEA:13121"/>
        <dbReference type="ChEBI" id="CHEBI:15378"/>
        <dbReference type="ChEBI" id="CHEBI:30616"/>
        <dbReference type="ChEBI" id="CHEBI:36208"/>
        <dbReference type="ChEBI" id="CHEBI:145989"/>
        <dbReference type="ChEBI" id="CHEBI:456216"/>
        <dbReference type="EC" id="2.7.1.71"/>
    </reaction>
</comment>
<dbReference type="PANTHER" id="PTHR21087">
    <property type="entry name" value="SHIKIMATE KINASE"/>
    <property type="match status" value="1"/>
</dbReference>
<evidence type="ECO:0000313" key="12">
    <source>
        <dbReference type="EMBL" id="TFY99605.1"/>
    </source>
</evidence>
<dbReference type="Gene3D" id="3.40.50.300">
    <property type="entry name" value="P-loop containing nucleotide triphosphate hydrolases"/>
    <property type="match status" value="1"/>
</dbReference>
<dbReference type="SUPFAM" id="SSF52540">
    <property type="entry name" value="P-loop containing nucleoside triphosphate hydrolases"/>
    <property type="match status" value="1"/>
</dbReference>
<comment type="caution">
    <text evidence="11">Lacks conserved residue(s) required for the propagation of feature annotation.</text>
</comment>
<dbReference type="GO" id="GO:0009423">
    <property type="term" value="P:chorismate biosynthetic process"/>
    <property type="evidence" value="ECO:0007669"/>
    <property type="project" value="UniProtKB-UniRule"/>
</dbReference>
<dbReference type="UniPathway" id="UPA00053">
    <property type="reaction ID" value="UER00088"/>
</dbReference>
<comment type="similarity">
    <text evidence="2 11">Belongs to the shikimate kinase family.</text>
</comment>
<dbReference type="PRINTS" id="PR01100">
    <property type="entry name" value="SHIKIMTKNASE"/>
</dbReference>
<feature type="binding site" evidence="11">
    <location>
        <position position="15"/>
    </location>
    <ligand>
        <name>Mg(2+)</name>
        <dbReference type="ChEBI" id="CHEBI:18420"/>
    </ligand>
</feature>
<evidence type="ECO:0000256" key="10">
    <source>
        <dbReference type="ARBA" id="ARBA00048567"/>
    </source>
</evidence>
<dbReference type="Pfam" id="PF01202">
    <property type="entry name" value="SKI"/>
    <property type="match status" value="1"/>
</dbReference>
<proteinExistence type="inferred from homology"/>
<dbReference type="InterPro" id="IPR023000">
    <property type="entry name" value="Shikimate_kinase_CS"/>
</dbReference>
<evidence type="ECO:0000256" key="9">
    <source>
        <dbReference type="ARBA" id="ARBA00023141"/>
    </source>
</evidence>
<dbReference type="GO" id="GO:0005524">
    <property type="term" value="F:ATP binding"/>
    <property type="evidence" value="ECO:0007669"/>
    <property type="project" value="UniProtKB-UniRule"/>
</dbReference>
<organism evidence="12 13">
    <name type="scientific">Ramlibacter rhizophilus</name>
    <dbReference type="NCBI Taxonomy" id="1781167"/>
    <lineage>
        <taxon>Bacteria</taxon>
        <taxon>Pseudomonadati</taxon>
        <taxon>Pseudomonadota</taxon>
        <taxon>Betaproteobacteria</taxon>
        <taxon>Burkholderiales</taxon>
        <taxon>Comamonadaceae</taxon>
        <taxon>Ramlibacter</taxon>
    </lineage>
</organism>
<dbReference type="HAMAP" id="MF_00109">
    <property type="entry name" value="Shikimate_kinase"/>
    <property type="match status" value="1"/>
</dbReference>
<dbReference type="OrthoDB" id="9800332at2"/>
<dbReference type="InterPro" id="IPR031322">
    <property type="entry name" value="Shikimate/glucono_kinase"/>
</dbReference>
<dbReference type="GO" id="GO:0005829">
    <property type="term" value="C:cytosol"/>
    <property type="evidence" value="ECO:0007669"/>
    <property type="project" value="TreeGrafter"/>
</dbReference>
<dbReference type="PANTHER" id="PTHR21087:SF16">
    <property type="entry name" value="SHIKIMATE KINASE 1, CHLOROPLASTIC"/>
    <property type="match status" value="1"/>
</dbReference>
<comment type="cofactor">
    <cofactor evidence="11">
        <name>Mg(2+)</name>
        <dbReference type="ChEBI" id="CHEBI:18420"/>
    </cofactor>
    <text evidence="11">Binds 1 Mg(2+) ion per subunit.</text>
</comment>
<keyword evidence="11" id="KW-0963">Cytoplasm</keyword>
<evidence type="ECO:0000256" key="4">
    <source>
        <dbReference type="ARBA" id="ARBA00022605"/>
    </source>
</evidence>
<evidence type="ECO:0000256" key="11">
    <source>
        <dbReference type="HAMAP-Rule" id="MF_00109"/>
    </source>
</evidence>
<keyword evidence="11" id="KW-0460">Magnesium</keyword>
<dbReference type="EMBL" id="SMLL01000004">
    <property type="protein sequence ID" value="TFY99605.1"/>
    <property type="molecule type" value="Genomic_DNA"/>
</dbReference>
<comment type="caution">
    <text evidence="12">The sequence shown here is derived from an EMBL/GenBank/DDBJ whole genome shotgun (WGS) entry which is preliminary data.</text>
</comment>